<name>A0A4C1Z790_EUMVA</name>
<protein>
    <submittedName>
        <fullName evidence="2">Uncharacterized protein</fullName>
    </submittedName>
</protein>
<dbReference type="AlphaFoldDB" id="A0A4C1Z790"/>
<evidence type="ECO:0000256" key="1">
    <source>
        <dbReference type="SAM" id="MobiDB-lite"/>
    </source>
</evidence>
<feature type="region of interest" description="Disordered" evidence="1">
    <location>
        <begin position="27"/>
        <end position="52"/>
    </location>
</feature>
<dbReference type="STRING" id="151549.A0A4C1Z790"/>
<feature type="region of interest" description="Disordered" evidence="1">
    <location>
        <begin position="105"/>
        <end position="148"/>
    </location>
</feature>
<keyword evidence="3" id="KW-1185">Reference proteome</keyword>
<reference evidence="2 3" key="1">
    <citation type="journal article" date="2019" name="Commun. Biol.">
        <title>The bagworm genome reveals a unique fibroin gene that provides high tensile strength.</title>
        <authorList>
            <person name="Kono N."/>
            <person name="Nakamura H."/>
            <person name="Ohtoshi R."/>
            <person name="Tomita M."/>
            <person name="Numata K."/>
            <person name="Arakawa K."/>
        </authorList>
    </citation>
    <scope>NUCLEOTIDE SEQUENCE [LARGE SCALE GENOMIC DNA]</scope>
</reference>
<sequence length="148" mass="16126">MADQLDESMDLTDLSLTSRSNVLMEAKDAAASTPAMPFAEPPTIAAPKSKAQKQREYRQLIAVSTTPAQAIAVMKSETERQRNYRLRKSANSALVNDSLELTTASSFRSEARSNDVQTGTQRQLTHQQRQTSTAEPAQIAVQPGTSSD</sequence>
<comment type="caution">
    <text evidence="2">The sequence shown here is derived from an EMBL/GenBank/DDBJ whole genome shotgun (WGS) entry which is preliminary data.</text>
</comment>
<proteinExistence type="predicted"/>
<feature type="compositionally biased region" description="Low complexity" evidence="1">
    <location>
        <begin position="117"/>
        <end position="133"/>
    </location>
</feature>
<evidence type="ECO:0000313" key="2">
    <source>
        <dbReference type="EMBL" id="GBP82769.1"/>
    </source>
</evidence>
<accession>A0A4C1Z790</accession>
<dbReference type="Proteomes" id="UP000299102">
    <property type="component" value="Unassembled WGS sequence"/>
</dbReference>
<dbReference type="EMBL" id="BGZK01001585">
    <property type="protein sequence ID" value="GBP82769.1"/>
    <property type="molecule type" value="Genomic_DNA"/>
</dbReference>
<gene>
    <name evidence="2" type="ORF">EVAR_94927_1</name>
</gene>
<evidence type="ECO:0000313" key="3">
    <source>
        <dbReference type="Proteomes" id="UP000299102"/>
    </source>
</evidence>
<organism evidence="2 3">
    <name type="scientific">Eumeta variegata</name>
    <name type="common">Bagworm moth</name>
    <name type="synonym">Eumeta japonica</name>
    <dbReference type="NCBI Taxonomy" id="151549"/>
    <lineage>
        <taxon>Eukaryota</taxon>
        <taxon>Metazoa</taxon>
        <taxon>Ecdysozoa</taxon>
        <taxon>Arthropoda</taxon>
        <taxon>Hexapoda</taxon>
        <taxon>Insecta</taxon>
        <taxon>Pterygota</taxon>
        <taxon>Neoptera</taxon>
        <taxon>Endopterygota</taxon>
        <taxon>Lepidoptera</taxon>
        <taxon>Glossata</taxon>
        <taxon>Ditrysia</taxon>
        <taxon>Tineoidea</taxon>
        <taxon>Psychidae</taxon>
        <taxon>Oiketicinae</taxon>
        <taxon>Eumeta</taxon>
    </lineage>
</organism>
<dbReference type="OrthoDB" id="416437at2759"/>